<feature type="domain" description="YhaN AAA" evidence="4">
    <location>
        <begin position="1"/>
        <end position="207"/>
    </location>
</feature>
<protein>
    <submittedName>
        <fullName evidence="5">Uncharacterized protein</fullName>
    </submittedName>
</protein>
<proteinExistence type="predicted"/>
<keyword evidence="2" id="KW-0472">Membrane</keyword>
<dbReference type="InterPro" id="IPR038734">
    <property type="entry name" value="YhaN_AAA"/>
</dbReference>
<dbReference type="EMBL" id="CP014160">
    <property type="protein sequence ID" value="AMB94464.1"/>
    <property type="molecule type" value="Genomic_DNA"/>
</dbReference>
<feature type="coiled-coil region" evidence="1">
    <location>
        <begin position="184"/>
        <end position="245"/>
    </location>
</feature>
<dbReference type="RefSeq" id="WP_067975189.1">
    <property type="nucleotide sequence ID" value="NZ_CAJHKN010000001.1"/>
</dbReference>
<evidence type="ECO:0000256" key="2">
    <source>
        <dbReference type="SAM" id="Phobius"/>
    </source>
</evidence>
<feature type="domain" description="RecF/RecN/SMC N-terminal" evidence="3">
    <location>
        <begin position="510"/>
        <end position="908"/>
    </location>
</feature>
<keyword evidence="1" id="KW-0175">Coiled coil</keyword>
<feature type="transmembrane region" description="Helical" evidence="2">
    <location>
        <begin position="441"/>
        <end position="461"/>
    </location>
</feature>
<accession>A0A109RDF0</accession>
<dbReference type="PANTHER" id="PTHR41259:SF1">
    <property type="entry name" value="DOUBLE-STRAND BREAK REPAIR RAD50 ATPASE, PUTATIVE-RELATED"/>
    <property type="match status" value="1"/>
</dbReference>
<dbReference type="EMBL" id="PKGY01000001">
    <property type="protein sequence ID" value="PKZ23542.1"/>
    <property type="molecule type" value="Genomic_DNA"/>
</dbReference>
<keyword evidence="2" id="KW-0812">Transmembrane</keyword>
<dbReference type="Pfam" id="PF02463">
    <property type="entry name" value="SMC_N"/>
    <property type="match status" value="1"/>
</dbReference>
<dbReference type="AlphaFoldDB" id="A0A109RDF0"/>
<gene>
    <name evidence="5" type="ORF">AWM72_06740</name>
    <name evidence="6" type="ORF">CYJ28_03020</name>
</gene>
<keyword evidence="2" id="KW-1133">Transmembrane helix</keyword>
<dbReference type="Proteomes" id="UP000069912">
    <property type="component" value="Chromosome"/>
</dbReference>
<reference evidence="7" key="2">
    <citation type="submission" date="2016-01" db="EMBL/GenBank/DDBJ databases">
        <title>Six Aerococcus type strain genome sequencing and assembly using PacBio and Illumina Hiseq.</title>
        <authorList>
            <person name="Carkaci D."/>
            <person name="Dargis R."/>
            <person name="Nielsen X.C."/>
            <person name="Skovgaard O."/>
            <person name="Fuursted K."/>
            <person name="Christensen J.J."/>
        </authorList>
    </citation>
    <scope>NUCLEOTIDE SEQUENCE [LARGE SCALE GENOMIC DNA]</scope>
    <source>
        <strain evidence="7">CCUG43001</strain>
    </source>
</reference>
<evidence type="ECO:0000313" key="8">
    <source>
        <dbReference type="Proteomes" id="UP000234239"/>
    </source>
</evidence>
<evidence type="ECO:0000313" key="7">
    <source>
        <dbReference type="Proteomes" id="UP000069912"/>
    </source>
</evidence>
<evidence type="ECO:0000259" key="4">
    <source>
        <dbReference type="Pfam" id="PF13514"/>
    </source>
</evidence>
<dbReference type="Gene3D" id="3.40.50.300">
    <property type="entry name" value="P-loop containing nucleotide triphosphate hydrolases"/>
    <property type="match status" value="2"/>
</dbReference>
<evidence type="ECO:0000259" key="3">
    <source>
        <dbReference type="Pfam" id="PF02463"/>
    </source>
</evidence>
<dbReference type="KEGG" id="asan:AWM72_06740"/>
<dbReference type="CDD" id="cd00267">
    <property type="entry name" value="ABC_ATPase"/>
    <property type="match status" value="1"/>
</dbReference>
<dbReference type="InterPro" id="IPR003395">
    <property type="entry name" value="RecF/RecN/SMC_N"/>
</dbReference>
<dbReference type="Proteomes" id="UP000234239">
    <property type="component" value="Unassembled WGS sequence"/>
</dbReference>
<dbReference type="OrthoDB" id="9764467at2"/>
<dbReference type="Pfam" id="PF13514">
    <property type="entry name" value="AAA_27"/>
    <property type="match status" value="1"/>
</dbReference>
<feature type="transmembrane region" description="Helical" evidence="2">
    <location>
        <begin position="467"/>
        <end position="488"/>
    </location>
</feature>
<name>A0A109RDF0_9LACT</name>
<keyword evidence="7" id="KW-1185">Reference proteome</keyword>
<reference evidence="6 8" key="3">
    <citation type="submission" date="2017-12" db="EMBL/GenBank/DDBJ databases">
        <title>Phylogenetic diversity of female urinary microbiome.</title>
        <authorList>
            <person name="Thomas-White K."/>
            <person name="Wolfe A.J."/>
        </authorList>
    </citation>
    <scope>NUCLEOTIDE SEQUENCE [LARGE SCALE GENOMIC DNA]</scope>
    <source>
        <strain evidence="6 8">UMB0139</strain>
    </source>
</reference>
<dbReference type="GeneID" id="92903760"/>
<sequence>MKIQKIEIFGYGKWVDQTFYLEPNLNVFIGGNGSGKSTLMSFILSIMFGFPNMRRKHSRNYDVNPNVNYGGRLYLTDTIYGQVMIERIKQQGRQQLFMTVNDNPREEVSSFDELFEGLSKEDYLTYFGFDEEDLIAFVWEDEDQFAKSLVSLGVSGRQVLNGITPELEAQAADLYLPNGQKPQLNQELNQVAASSQRLDQAAANEQNYFALEEELQANQAELEGLRQQESQAQDEQVKLQIASQETGSVEEKNALGFELAGYDFHNFPEGAAETWHDLNQDLARYEDQMDQTDGFLVLDEDQAEEEPSQDSLLTIGQEWVLNHDHVSDQMLAEARAYREQLNSDEALKEQLIQKRYEEHRLLAALGAESIDELPEELTASERQEWQNRRQELDNRRIFYENTKHDLQDLMAENQDLHDEYDEVQSEYNSFKGTIKERTSSWLKTFGLILIVLALILAILYFVTDKPFMMGSGLAAGALGALFTIIGFLQSGLGKRSVKKESQAFDLDLRDIESEQAEIQRRIDIQNDQLAELENESQNFMAELQALVQEKGGSEYIQPLIWLDHDYVAQINALEAESNQLIQATGAAQYAAAHDQEWQDYAQAISNNPLSQDSVFQAFEDDYHSLRQLEMDHAFTAQTYQAEKNQKQELHQSIQSLRRARQDFLDRYGFESADEVEDVLAKEAEMLAKKERFDLLNHSLNPQAAQLHDKDETIDQQLEDNVHTLGQLTQRIQDLVQRNAQLEMQIRELEASGLVSKLQADHASDVDQAYDSAVEWAANKMAVATFEQASVGEEGEALERVLGHANRYLYDLSNGELEKLRYQNETVEVLSEDNLWLAVDQLSRGEKALLFVAMRFAFLNAQLGQLNMPILIDEAFAHIDDYYRQNIYRFLDERSQDQQIILLTIDESAALNRASKEVTRI</sequence>
<feature type="coiled-coil region" evidence="1">
    <location>
        <begin position="508"/>
        <end position="549"/>
    </location>
</feature>
<dbReference type="InterPro" id="IPR027417">
    <property type="entry name" value="P-loop_NTPase"/>
</dbReference>
<evidence type="ECO:0000313" key="6">
    <source>
        <dbReference type="EMBL" id="PKZ23542.1"/>
    </source>
</evidence>
<feature type="coiled-coil region" evidence="1">
    <location>
        <begin position="724"/>
        <end position="751"/>
    </location>
</feature>
<reference evidence="5 7" key="1">
    <citation type="journal article" date="2016" name="Genome Announc.">
        <title>Complete Genome Sequences of Aerococcus christensenii CCUG 28831T, Aerococcus sanguinicola CCUG 43001T, Aerococcus urinae CCUG 36881T, Aerococcus urinaeequi CCUG 28094T, Aerococcus urinaehominis CCUG 42038 BT, and Aerococcus viridans CCUG 4311T.</title>
        <authorList>
            <person name="Carkaci D."/>
            <person name="Dargis R."/>
            <person name="Nielsen X.C."/>
            <person name="Skovgaard O."/>
            <person name="Fuursted K."/>
            <person name="Christensen J.J."/>
        </authorList>
    </citation>
    <scope>NUCLEOTIDE SEQUENCE [LARGE SCALE GENOMIC DNA]</scope>
    <source>
        <strain evidence="5 7">CCUG43001</strain>
    </source>
</reference>
<organism evidence="5 7">
    <name type="scientific">Aerococcus sanguinicola</name>
    <dbReference type="NCBI Taxonomy" id="119206"/>
    <lineage>
        <taxon>Bacteria</taxon>
        <taxon>Bacillati</taxon>
        <taxon>Bacillota</taxon>
        <taxon>Bacilli</taxon>
        <taxon>Lactobacillales</taxon>
        <taxon>Aerococcaceae</taxon>
        <taxon>Aerococcus</taxon>
    </lineage>
</organism>
<dbReference type="PANTHER" id="PTHR41259">
    <property type="entry name" value="DOUBLE-STRAND BREAK REPAIR RAD50 ATPASE, PUTATIVE-RELATED"/>
    <property type="match status" value="1"/>
</dbReference>
<evidence type="ECO:0000256" key="1">
    <source>
        <dbReference type="SAM" id="Coils"/>
    </source>
</evidence>
<feature type="coiled-coil region" evidence="1">
    <location>
        <begin position="382"/>
        <end position="426"/>
    </location>
</feature>
<dbReference type="SUPFAM" id="SSF52540">
    <property type="entry name" value="P-loop containing nucleoside triphosphate hydrolases"/>
    <property type="match status" value="1"/>
</dbReference>
<evidence type="ECO:0000313" key="5">
    <source>
        <dbReference type="EMBL" id="AMB94464.1"/>
    </source>
</evidence>